<proteinExistence type="predicted"/>
<dbReference type="STRING" id="195883.A0A482XLE7"/>
<organism evidence="1 2">
    <name type="scientific">Laodelphax striatellus</name>
    <name type="common">Small brown planthopper</name>
    <name type="synonym">Delphax striatella</name>
    <dbReference type="NCBI Taxonomy" id="195883"/>
    <lineage>
        <taxon>Eukaryota</taxon>
        <taxon>Metazoa</taxon>
        <taxon>Ecdysozoa</taxon>
        <taxon>Arthropoda</taxon>
        <taxon>Hexapoda</taxon>
        <taxon>Insecta</taxon>
        <taxon>Pterygota</taxon>
        <taxon>Neoptera</taxon>
        <taxon>Paraneoptera</taxon>
        <taxon>Hemiptera</taxon>
        <taxon>Auchenorrhyncha</taxon>
        <taxon>Fulgoroidea</taxon>
        <taxon>Delphacidae</taxon>
        <taxon>Criomorphinae</taxon>
        <taxon>Laodelphax</taxon>
    </lineage>
</organism>
<accession>A0A482XLE7</accession>
<comment type="caution">
    <text evidence="1">The sequence shown here is derived from an EMBL/GenBank/DDBJ whole genome shotgun (WGS) entry which is preliminary data.</text>
</comment>
<dbReference type="AlphaFoldDB" id="A0A482XLE7"/>
<gene>
    <name evidence="1" type="ORF">LSTR_LSTR015614</name>
</gene>
<keyword evidence="2" id="KW-1185">Reference proteome</keyword>
<evidence type="ECO:0000313" key="2">
    <source>
        <dbReference type="Proteomes" id="UP000291343"/>
    </source>
</evidence>
<dbReference type="EMBL" id="QKKF02006840">
    <property type="protein sequence ID" value="RZF46239.1"/>
    <property type="molecule type" value="Genomic_DNA"/>
</dbReference>
<dbReference type="Proteomes" id="UP000291343">
    <property type="component" value="Unassembled WGS sequence"/>
</dbReference>
<reference evidence="1 2" key="1">
    <citation type="journal article" date="2017" name="Gigascience">
        <title>Genome sequence of the small brown planthopper, Laodelphax striatellus.</title>
        <authorList>
            <person name="Zhu J."/>
            <person name="Jiang F."/>
            <person name="Wang X."/>
            <person name="Yang P."/>
            <person name="Bao Y."/>
            <person name="Zhao W."/>
            <person name="Wang W."/>
            <person name="Lu H."/>
            <person name="Wang Q."/>
            <person name="Cui N."/>
            <person name="Li J."/>
            <person name="Chen X."/>
            <person name="Luo L."/>
            <person name="Yu J."/>
            <person name="Kang L."/>
            <person name="Cui F."/>
        </authorList>
    </citation>
    <scope>NUCLEOTIDE SEQUENCE [LARGE SCALE GENOMIC DNA]</scope>
    <source>
        <strain evidence="1">Lst14</strain>
    </source>
</reference>
<name>A0A482XLE7_LAOST</name>
<dbReference type="InParanoid" id="A0A482XLE7"/>
<sequence length="84" mass="8961">MISSKSLLSTLDLGGFQLIVDSANVASVGAGTPGAGFNCSSSVIGPRAQDLEPAREYKLSIGRVFHRIVLLNASEIQVTRYRPR</sequence>
<protein>
    <submittedName>
        <fullName evidence="1">Uncharacterized protein</fullName>
    </submittedName>
</protein>
<evidence type="ECO:0000313" key="1">
    <source>
        <dbReference type="EMBL" id="RZF46239.1"/>
    </source>
</evidence>